<accession>A0A0M5LXU5</accession>
<reference evidence="3" key="1">
    <citation type="submission" date="2015-09" db="EMBL/GenBank/DDBJ databases">
        <title>Complete genome of Arthrobacter alpinus strain R3.8.</title>
        <authorList>
            <person name="See-Too W.S."/>
            <person name="Chan K.G."/>
        </authorList>
    </citation>
    <scope>NUCLEOTIDE SEQUENCE [LARGE SCALE GENOMIC DNA]</scope>
    <source>
        <strain evidence="3">R3.8</strain>
    </source>
</reference>
<dbReference type="AlphaFoldDB" id="A0A0M5LXU5"/>
<protein>
    <recommendedName>
        <fullName evidence="4">PGAP1-like protein</fullName>
    </recommendedName>
</protein>
<dbReference type="Proteomes" id="UP000062833">
    <property type="component" value="Chromosome"/>
</dbReference>
<proteinExistence type="predicted"/>
<dbReference type="RefSeq" id="WP_062007963.1">
    <property type="nucleotide sequence ID" value="NZ_CP012677.1"/>
</dbReference>
<name>A0A0M5LXU5_9MICC</name>
<dbReference type="EMBL" id="CP012677">
    <property type="protein sequence ID" value="ALE93324.1"/>
    <property type="molecule type" value="Genomic_DNA"/>
</dbReference>
<dbReference type="SUPFAM" id="SSF53474">
    <property type="entry name" value="alpha/beta-Hydrolases"/>
    <property type="match status" value="1"/>
</dbReference>
<organism evidence="2 3">
    <name type="scientific">Arthrobacter alpinus</name>
    <dbReference type="NCBI Taxonomy" id="656366"/>
    <lineage>
        <taxon>Bacteria</taxon>
        <taxon>Bacillati</taxon>
        <taxon>Actinomycetota</taxon>
        <taxon>Actinomycetes</taxon>
        <taxon>Micrococcales</taxon>
        <taxon>Micrococcaceae</taxon>
        <taxon>Arthrobacter</taxon>
    </lineage>
</organism>
<evidence type="ECO:0000256" key="1">
    <source>
        <dbReference type="SAM" id="MobiDB-lite"/>
    </source>
</evidence>
<evidence type="ECO:0000313" key="2">
    <source>
        <dbReference type="EMBL" id="ALE93324.1"/>
    </source>
</evidence>
<evidence type="ECO:0008006" key="4">
    <source>
        <dbReference type="Google" id="ProtNLM"/>
    </source>
</evidence>
<sequence>MTSAGESDTTFSITGGVGSIRYTMGEISAAGLKLARLAEQLEPLVDRLRSEWEWLCTATQQGAPGYPYGGLNYGAVDAVRAALWSCMRVQGDTAELARQTSNAARNYDEAEAHNAAVVAKTAQLQALGSGYQTWIWGPLAPVKLWVDAWHSWRGAKEQGLRDSTEKLLNNGPAYGAAALGPGIGSFYLLTHLGLVNTANRGVGAGAFVRGTFDWAGLAKPGRLAVQAIPRDQWYAPALPWQPDRAVAEPAEGVPGKVESTIKGLLEGSKAAYGYPPGSIGVDRVDRPDGSRVWIVNLPGTEVWNKVDSENPWDLEGDLEGMTAAQKEMFAQQHIVIQELMKAALHAVGALANEEVVITGHSGGGIHAVAAAADPAFLAKVNVKMLIIAGAPAKNLHVAPSIQVLGLENEHDIVTAADFGPAPDLPNWVSVTSHRPGATEGNDPVAIIREAHDLDNYLNDAKAVENSDDPAIRGIIQRVNELLVPAFHGAPVKVHKFVFQGRDVNTPVPARAVPPARKRPANKEAREWR</sequence>
<evidence type="ECO:0000313" key="3">
    <source>
        <dbReference type="Proteomes" id="UP000062833"/>
    </source>
</evidence>
<dbReference type="PATRIC" id="fig|656366.3.peg.3230"/>
<dbReference type="OrthoDB" id="5095936at2"/>
<dbReference type="KEGG" id="aaq:AOC05_14975"/>
<keyword evidence="3" id="KW-1185">Reference proteome</keyword>
<dbReference type="Gene3D" id="3.40.50.1820">
    <property type="entry name" value="alpha/beta hydrolase"/>
    <property type="match status" value="1"/>
</dbReference>
<feature type="region of interest" description="Disordered" evidence="1">
    <location>
        <begin position="508"/>
        <end position="528"/>
    </location>
</feature>
<dbReference type="InterPro" id="IPR029058">
    <property type="entry name" value="AB_hydrolase_fold"/>
</dbReference>
<gene>
    <name evidence="2" type="ORF">AOC05_14975</name>
</gene>